<dbReference type="InterPro" id="IPR000960">
    <property type="entry name" value="Flavin_mOase"/>
</dbReference>
<dbReference type="AlphaFoldDB" id="A0A443SMB4"/>
<keyword evidence="10 18" id="KW-0560">Oxidoreductase</keyword>
<comment type="caution">
    <text evidence="20">The sequence shown here is derived from an EMBL/GenBank/DDBJ whole genome shotgun (WGS) entry which is preliminary data.</text>
</comment>
<dbReference type="GO" id="GO:0050661">
    <property type="term" value="F:NADP binding"/>
    <property type="evidence" value="ECO:0007669"/>
    <property type="project" value="InterPro"/>
</dbReference>
<dbReference type="PANTHER" id="PTHR23023">
    <property type="entry name" value="DIMETHYLANILINE MONOOXYGENASE"/>
    <property type="match status" value="1"/>
</dbReference>
<keyword evidence="8 18" id="KW-0521">NADP</keyword>
<comment type="catalytic activity">
    <reaction evidence="17">
        <text>N,N-dimethylaniline + NADPH + O2 + H(+) = N,N-dimethylaniline N-oxide + NADP(+) + H2O</text>
        <dbReference type="Rhea" id="RHEA:24468"/>
        <dbReference type="ChEBI" id="CHEBI:15377"/>
        <dbReference type="ChEBI" id="CHEBI:15378"/>
        <dbReference type="ChEBI" id="CHEBI:15379"/>
        <dbReference type="ChEBI" id="CHEBI:16269"/>
        <dbReference type="ChEBI" id="CHEBI:17735"/>
        <dbReference type="ChEBI" id="CHEBI:57783"/>
        <dbReference type="ChEBI" id="CHEBI:58349"/>
        <dbReference type="EC" id="1.14.13.8"/>
    </reaction>
    <physiologicalReaction direction="left-to-right" evidence="17">
        <dbReference type="Rhea" id="RHEA:24469"/>
    </physiologicalReaction>
</comment>
<dbReference type="Proteomes" id="UP000288716">
    <property type="component" value="Unassembled WGS sequence"/>
</dbReference>
<keyword evidence="12 18" id="KW-0472">Membrane</keyword>
<name>A0A443SMB4_9ACAR</name>
<comment type="catalytic activity">
    <reaction evidence="15">
        <text>hypotaurine + NADPH + O2 + H(+) = taurine + NADP(+) + H2O</text>
        <dbReference type="Rhea" id="RHEA:69819"/>
        <dbReference type="ChEBI" id="CHEBI:15377"/>
        <dbReference type="ChEBI" id="CHEBI:15378"/>
        <dbReference type="ChEBI" id="CHEBI:15379"/>
        <dbReference type="ChEBI" id="CHEBI:57783"/>
        <dbReference type="ChEBI" id="CHEBI:57853"/>
        <dbReference type="ChEBI" id="CHEBI:58349"/>
        <dbReference type="ChEBI" id="CHEBI:507393"/>
        <dbReference type="EC" id="1.14.13.8"/>
    </reaction>
    <physiologicalReaction direction="left-to-right" evidence="15">
        <dbReference type="Rhea" id="RHEA:69820"/>
    </physiologicalReaction>
</comment>
<comment type="function">
    <text evidence="13">Broad spectrum monooxygenase that catalyzes the oxygenation of a wide variety of nitrogen- and sulfur-containing compounds including xenobiotics. Catalyzes the S-oxygenation of hypotaurine to produce taurine, an organic osmolyte involved in cell volume regulation as well as a variety of cytoprotective and developmental processes. In vitro, catalyzes the N-oxygenation of trimethylamine (TMA) to produce trimethylamine N-oxide (TMAO) and could therefore participate to the detoxification of this compound that is generated by the action of gut microbiota from dietary precursors such as choline, choline containing compounds, betaine or L-carnitine.</text>
</comment>
<comment type="subcellular location">
    <subcellularLocation>
        <location evidence="2">Endoplasmic reticulum membrane</location>
        <topology evidence="2">Single-pass membrane protein</topology>
    </subcellularLocation>
</comment>
<dbReference type="GO" id="GO:0005789">
    <property type="term" value="C:endoplasmic reticulum membrane"/>
    <property type="evidence" value="ECO:0007669"/>
    <property type="project" value="UniProtKB-SubCell"/>
</dbReference>
<evidence type="ECO:0000256" key="1">
    <source>
        <dbReference type="ARBA" id="ARBA00001974"/>
    </source>
</evidence>
<dbReference type="Gene3D" id="3.50.50.60">
    <property type="entry name" value="FAD/NAD(P)-binding domain"/>
    <property type="match status" value="2"/>
</dbReference>
<keyword evidence="11 18" id="KW-0503">Monooxygenase</keyword>
<reference evidence="20 21" key="1">
    <citation type="journal article" date="2018" name="Gigascience">
        <title>Genomes of trombidid mites reveal novel predicted allergens and laterally-transferred genes associated with secondary metabolism.</title>
        <authorList>
            <person name="Dong X."/>
            <person name="Chaisiri K."/>
            <person name="Xia D."/>
            <person name="Armstrong S.D."/>
            <person name="Fang Y."/>
            <person name="Donnelly M.J."/>
            <person name="Kadowaki T."/>
            <person name="McGarry J.W."/>
            <person name="Darby A.C."/>
            <person name="Makepeace B.L."/>
        </authorList>
    </citation>
    <scope>NUCLEOTIDE SEQUENCE [LARGE SCALE GENOMIC DNA]</scope>
    <source>
        <strain evidence="20">UoL-UT</strain>
    </source>
</reference>
<keyword evidence="9" id="KW-1133">Transmembrane helix</keyword>
<evidence type="ECO:0000256" key="14">
    <source>
        <dbReference type="ARBA" id="ARBA00047338"/>
    </source>
</evidence>
<evidence type="ECO:0000256" key="3">
    <source>
        <dbReference type="ARBA" id="ARBA00009183"/>
    </source>
</evidence>
<evidence type="ECO:0000256" key="13">
    <source>
        <dbReference type="ARBA" id="ARBA00045957"/>
    </source>
</evidence>
<evidence type="ECO:0000256" key="19">
    <source>
        <dbReference type="RuleBase" id="RU361177"/>
    </source>
</evidence>
<evidence type="ECO:0000256" key="2">
    <source>
        <dbReference type="ARBA" id="ARBA00004389"/>
    </source>
</evidence>
<dbReference type="InterPro" id="IPR050346">
    <property type="entry name" value="FMO-like"/>
</dbReference>
<dbReference type="SUPFAM" id="SSF51905">
    <property type="entry name" value="FAD/NAD(P)-binding domain"/>
    <property type="match status" value="2"/>
</dbReference>
<dbReference type="GO" id="GO:0047822">
    <property type="term" value="F:hypotaurine monooxygenase activity"/>
    <property type="evidence" value="ECO:0007669"/>
    <property type="project" value="RHEA"/>
</dbReference>
<keyword evidence="4 18" id="KW-0285">Flavoprotein</keyword>
<evidence type="ECO:0000313" key="21">
    <source>
        <dbReference type="Proteomes" id="UP000288716"/>
    </source>
</evidence>
<evidence type="ECO:0000256" key="17">
    <source>
        <dbReference type="ARBA" id="ARBA00049443"/>
    </source>
</evidence>
<evidence type="ECO:0000256" key="16">
    <source>
        <dbReference type="ARBA" id="ARBA00048088"/>
    </source>
</evidence>
<dbReference type="GO" id="GO:0050660">
    <property type="term" value="F:flavin adenine dinucleotide binding"/>
    <property type="evidence" value="ECO:0007669"/>
    <property type="project" value="InterPro"/>
</dbReference>
<dbReference type="EC" id="1.-.-.-" evidence="19"/>
<keyword evidence="21" id="KW-1185">Reference proteome</keyword>
<organism evidence="20 21">
    <name type="scientific">Leptotrombidium deliense</name>
    <dbReference type="NCBI Taxonomy" id="299467"/>
    <lineage>
        <taxon>Eukaryota</taxon>
        <taxon>Metazoa</taxon>
        <taxon>Ecdysozoa</taxon>
        <taxon>Arthropoda</taxon>
        <taxon>Chelicerata</taxon>
        <taxon>Arachnida</taxon>
        <taxon>Acari</taxon>
        <taxon>Acariformes</taxon>
        <taxon>Trombidiformes</taxon>
        <taxon>Prostigmata</taxon>
        <taxon>Anystina</taxon>
        <taxon>Parasitengona</taxon>
        <taxon>Trombiculoidea</taxon>
        <taxon>Trombiculidae</taxon>
        <taxon>Leptotrombidium</taxon>
    </lineage>
</organism>
<evidence type="ECO:0000256" key="15">
    <source>
        <dbReference type="ARBA" id="ARBA00048041"/>
    </source>
</evidence>
<evidence type="ECO:0000256" key="8">
    <source>
        <dbReference type="ARBA" id="ARBA00022857"/>
    </source>
</evidence>
<evidence type="ECO:0000256" key="5">
    <source>
        <dbReference type="ARBA" id="ARBA00022692"/>
    </source>
</evidence>
<dbReference type="GO" id="GO:0034899">
    <property type="term" value="F:trimethylamine monooxygenase activity"/>
    <property type="evidence" value="ECO:0007669"/>
    <property type="project" value="UniProtKB-EC"/>
</dbReference>
<dbReference type="VEuPathDB" id="VectorBase:LDEU003363"/>
<evidence type="ECO:0000256" key="6">
    <source>
        <dbReference type="ARBA" id="ARBA00022824"/>
    </source>
</evidence>
<dbReference type="OrthoDB" id="66881at2759"/>
<evidence type="ECO:0000256" key="11">
    <source>
        <dbReference type="ARBA" id="ARBA00023033"/>
    </source>
</evidence>
<keyword evidence="5" id="KW-0812">Transmembrane</keyword>
<dbReference type="STRING" id="299467.A0A443SMB4"/>
<comment type="catalytic activity">
    <reaction evidence="14">
        <text>hypotaurine + NADH + O2 + H(+) = taurine + NAD(+) + H2O</text>
        <dbReference type="Rhea" id="RHEA:74111"/>
        <dbReference type="ChEBI" id="CHEBI:15377"/>
        <dbReference type="ChEBI" id="CHEBI:15378"/>
        <dbReference type="ChEBI" id="CHEBI:15379"/>
        <dbReference type="ChEBI" id="CHEBI:57540"/>
        <dbReference type="ChEBI" id="CHEBI:57853"/>
        <dbReference type="ChEBI" id="CHEBI:57945"/>
        <dbReference type="ChEBI" id="CHEBI:507393"/>
        <dbReference type="EC" id="1.14.13.8"/>
    </reaction>
    <physiologicalReaction direction="left-to-right" evidence="14">
        <dbReference type="Rhea" id="RHEA:74112"/>
    </physiologicalReaction>
</comment>
<evidence type="ECO:0000256" key="12">
    <source>
        <dbReference type="ARBA" id="ARBA00023136"/>
    </source>
</evidence>
<dbReference type="PRINTS" id="PR00370">
    <property type="entry name" value="FMOXYGENASE"/>
</dbReference>
<comment type="cofactor">
    <cofactor evidence="1 18 19">
        <name>FAD</name>
        <dbReference type="ChEBI" id="CHEBI:57692"/>
    </cofactor>
</comment>
<dbReference type="Pfam" id="PF00743">
    <property type="entry name" value="FMO-like"/>
    <property type="match status" value="1"/>
</dbReference>
<evidence type="ECO:0000256" key="4">
    <source>
        <dbReference type="ARBA" id="ARBA00022630"/>
    </source>
</evidence>
<keyword evidence="6 18" id="KW-0256">Endoplasmic reticulum</keyword>
<evidence type="ECO:0000256" key="18">
    <source>
        <dbReference type="PIRNR" id="PIRNR000332"/>
    </source>
</evidence>
<protein>
    <recommendedName>
        <fullName evidence="19">Flavin-containing monooxygenase</fullName>
        <ecNumber evidence="19">1.-.-.-</ecNumber>
    </recommendedName>
</protein>
<dbReference type="FunFam" id="3.50.50.60:FF:000159">
    <property type="entry name" value="Dimethylaniline monooxygenase [N-oxide-forming]"/>
    <property type="match status" value="1"/>
</dbReference>
<dbReference type="EMBL" id="NCKV01001267">
    <property type="protein sequence ID" value="RWS28676.1"/>
    <property type="molecule type" value="Genomic_DNA"/>
</dbReference>
<evidence type="ECO:0000256" key="9">
    <source>
        <dbReference type="ARBA" id="ARBA00022989"/>
    </source>
</evidence>
<dbReference type="PIRSF" id="PIRSF000332">
    <property type="entry name" value="FMO"/>
    <property type="match status" value="1"/>
</dbReference>
<gene>
    <name evidence="20" type="ORF">B4U80_00585</name>
</gene>
<evidence type="ECO:0000313" key="20">
    <source>
        <dbReference type="EMBL" id="RWS28676.1"/>
    </source>
</evidence>
<evidence type="ECO:0000256" key="10">
    <source>
        <dbReference type="ARBA" id="ARBA00023002"/>
    </source>
</evidence>
<comment type="catalytic activity">
    <reaction evidence="16">
        <text>trimethylamine + NADPH + O2 = trimethylamine N-oxide + NADP(+) + H2O</text>
        <dbReference type="Rhea" id="RHEA:31979"/>
        <dbReference type="ChEBI" id="CHEBI:15377"/>
        <dbReference type="ChEBI" id="CHEBI:15379"/>
        <dbReference type="ChEBI" id="CHEBI:15724"/>
        <dbReference type="ChEBI" id="CHEBI:57783"/>
        <dbReference type="ChEBI" id="CHEBI:58349"/>
        <dbReference type="ChEBI" id="CHEBI:58389"/>
        <dbReference type="EC" id="1.14.13.148"/>
    </reaction>
    <physiologicalReaction direction="left-to-right" evidence="16">
        <dbReference type="Rhea" id="RHEA:31980"/>
    </physiologicalReaction>
</comment>
<proteinExistence type="inferred from homology"/>
<evidence type="ECO:0000256" key="7">
    <source>
        <dbReference type="ARBA" id="ARBA00022827"/>
    </source>
</evidence>
<sequence length="517" mass="58839">MKNGANVSKSVCVIGCGPSGLTAIKQCLDEHLNVTCFEKSDNFGGLWRYRDECIEGLGSVMKSTILNTSKEMTAFSDFLIPDNYPNYLHHSLLLLSFVKFNHEVLHVKPSDVFEKSGGWQVTIKSITENKIFTQYFGGVLICNGHHFSPSYPIIKGLKEFKGEVMHTHAYKKPIVFEDKTIVVIGFGNSAVDVASDLAPLSKKVFLSTRSGGWIQTRIVTGGYPFDGDYNTRIKRYFLSMLPNNFTSKYGQWKANRRFDHEMYGVKSNRHIFLRQFIVNDLLPVNLASGRIVMKPDIERVTNDGVIFKGDVAVTKCDAIIFATGYNLSFPFLDESLITFHKGNKIHLYLNMFIPTLQFSNTLAFIGLLQPSGSFLPVIEMQCRYFVQLFKGNCELPSSKKMLREIEKDVRRIYSEIEADSEVRHALRKEFIPYMDSLASKINAKPNLIALFFTDIKLWHKLMFGPCVSCQYRLTGPNRWNEARNAIVNTDRRIRSAFSSWKPTVNKIIQNNNVTSNK</sequence>
<comment type="similarity">
    <text evidence="3 18 19">Belongs to the FMO family.</text>
</comment>
<keyword evidence="7 18" id="KW-0274">FAD</keyword>
<dbReference type="InterPro" id="IPR036188">
    <property type="entry name" value="FAD/NAD-bd_sf"/>
</dbReference>
<dbReference type="InterPro" id="IPR020946">
    <property type="entry name" value="Flavin_mOase-like"/>
</dbReference>
<accession>A0A443SMB4</accession>
<dbReference type="GO" id="GO:0004499">
    <property type="term" value="F:N,N-dimethylaniline monooxygenase activity"/>
    <property type="evidence" value="ECO:0007669"/>
    <property type="project" value="UniProtKB-UniRule"/>
</dbReference>